<feature type="transmembrane region" description="Helical" evidence="1">
    <location>
        <begin position="62"/>
        <end position="89"/>
    </location>
</feature>
<feature type="transmembrane region" description="Helical" evidence="1">
    <location>
        <begin position="12"/>
        <end position="31"/>
    </location>
</feature>
<gene>
    <name evidence="2" type="ORF">GCM10022255_090230</name>
</gene>
<evidence type="ECO:0000313" key="2">
    <source>
        <dbReference type="EMBL" id="GAA4260670.1"/>
    </source>
</evidence>
<keyword evidence="3" id="KW-1185">Reference proteome</keyword>
<keyword evidence="1" id="KW-1133">Transmembrane helix</keyword>
<reference evidence="3" key="1">
    <citation type="journal article" date="2019" name="Int. J. Syst. Evol. Microbiol.">
        <title>The Global Catalogue of Microorganisms (GCM) 10K type strain sequencing project: providing services to taxonomists for standard genome sequencing and annotation.</title>
        <authorList>
            <consortium name="The Broad Institute Genomics Platform"/>
            <consortium name="The Broad Institute Genome Sequencing Center for Infectious Disease"/>
            <person name="Wu L."/>
            <person name="Ma J."/>
        </authorList>
    </citation>
    <scope>NUCLEOTIDE SEQUENCE [LARGE SCALE GENOMIC DNA]</scope>
    <source>
        <strain evidence="3">JCM 17441</strain>
    </source>
</reference>
<accession>A0ABP8DNX3</accession>
<dbReference type="Proteomes" id="UP001500620">
    <property type="component" value="Unassembled WGS sequence"/>
</dbReference>
<evidence type="ECO:0000256" key="1">
    <source>
        <dbReference type="SAM" id="Phobius"/>
    </source>
</evidence>
<sequence>MELDPDRTAWWQRAIAAVALLSAVLATVLLIGTTDFLLVDGVAVALTLVTAVPLFASDRLTFHVASVICAVLLIVLALPLVFFGAHLYLPSAGLLLLARFTGRSRLPQRFWAAAVAVLLVLVVTPWSAAIWDSMLRPPNMYVVYLPDNGPQPSHDTVLYDGSGIGYGVTGVSESDDKLYVTFRRDLSGAELTRLEGRLHELMPYATRIERCQSQRHC</sequence>
<dbReference type="EMBL" id="BAABAT010000041">
    <property type="protein sequence ID" value="GAA4260670.1"/>
    <property type="molecule type" value="Genomic_DNA"/>
</dbReference>
<organism evidence="2 3">
    <name type="scientific">Dactylosporangium darangshiense</name>
    <dbReference type="NCBI Taxonomy" id="579108"/>
    <lineage>
        <taxon>Bacteria</taxon>
        <taxon>Bacillati</taxon>
        <taxon>Actinomycetota</taxon>
        <taxon>Actinomycetes</taxon>
        <taxon>Micromonosporales</taxon>
        <taxon>Micromonosporaceae</taxon>
        <taxon>Dactylosporangium</taxon>
    </lineage>
</organism>
<keyword evidence="1" id="KW-0472">Membrane</keyword>
<feature type="transmembrane region" description="Helical" evidence="1">
    <location>
        <begin position="36"/>
        <end position="56"/>
    </location>
</feature>
<name>A0ABP8DNX3_9ACTN</name>
<evidence type="ECO:0000313" key="3">
    <source>
        <dbReference type="Proteomes" id="UP001500620"/>
    </source>
</evidence>
<comment type="caution">
    <text evidence="2">The sequence shown here is derived from an EMBL/GenBank/DDBJ whole genome shotgun (WGS) entry which is preliminary data.</text>
</comment>
<feature type="transmembrane region" description="Helical" evidence="1">
    <location>
        <begin position="110"/>
        <end position="131"/>
    </location>
</feature>
<keyword evidence="1" id="KW-0812">Transmembrane</keyword>
<protein>
    <submittedName>
        <fullName evidence="2">Uncharacterized protein</fullName>
    </submittedName>
</protein>
<proteinExistence type="predicted"/>